<dbReference type="EMBL" id="CCKQ01018665">
    <property type="protein sequence ID" value="CDW90643.1"/>
    <property type="molecule type" value="Genomic_DNA"/>
</dbReference>
<evidence type="ECO:0000313" key="2">
    <source>
        <dbReference type="Proteomes" id="UP000039865"/>
    </source>
</evidence>
<sequence>MYDHKTPTAHTVQFQQDQNQMIYQKKDINFPVFIPNPTQDQNTNIQMRLEVSRKSLKRQDIEVQKKLEEEKIREYLIYQQIQDLKLQSITKNSGKNSNVLILPQLTTEKRRPSAITKLNIQITKSTIHDQDRVQSALIDGKRYQDFLKGDEKNKYDVYKGNIMKIKQEEQLKRISTIISNSPKFQRSKQL</sequence>
<proteinExistence type="predicted"/>
<dbReference type="Proteomes" id="UP000039865">
    <property type="component" value="Unassembled WGS sequence"/>
</dbReference>
<name>A0A078BAP8_STYLE</name>
<accession>A0A078BAP8</accession>
<evidence type="ECO:0000313" key="1">
    <source>
        <dbReference type="EMBL" id="CDW90643.1"/>
    </source>
</evidence>
<keyword evidence="2" id="KW-1185">Reference proteome</keyword>
<dbReference type="AlphaFoldDB" id="A0A078BAP8"/>
<reference evidence="1 2" key="1">
    <citation type="submission" date="2014-06" db="EMBL/GenBank/DDBJ databases">
        <authorList>
            <person name="Swart Estienne"/>
        </authorList>
    </citation>
    <scope>NUCLEOTIDE SEQUENCE [LARGE SCALE GENOMIC DNA]</scope>
    <source>
        <strain evidence="1 2">130c</strain>
    </source>
</reference>
<gene>
    <name evidence="1" type="primary">Contig3609.g3848</name>
    <name evidence="1" type="ORF">STYLEM_19788</name>
</gene>
<dbReference type="InParanoid" id="A0A078BAP8"/>
<protein>
    <submittedName>
        <fullName evidence="1">Uncharacterized protein</fullName>
    </submittedName>
</protein>
<organism evidence="1 2">
    <name type="scientific">Stylonychia lemnae</name>
    <name type="common">Ciliate</name>
    <dbReference type="NCBI Taxonomy" id="5949"/>
    <lineage>
        <taxon>Eukaryota</taxon>
        <taxon>Sar</taxon>
        <taxon>Alveolata</taxon>
        <taxon>Ciliophora</taxon>
        <taxon>Intramacronucleata</taxon>
        <taxon>Spirotrichea</taxon>
        <taxon>Stichotrichia</taxon>
        <taxon>Sporadotrichida</taxon>
        <taxon>Oxytrichidae</taxon>
        <taxon>Stylonychinae</taxon>
        <taxon>Stylonychia</taxon>
    </lineage>
</organism>